<evidence type="ECO:0000313" key="3">
    <source>
        <dbReference type="Proteomes" id="UP000272400"/>
    </source>
</evidence>
<organism evidence="2 3">
    <name type="scientific">Actinocorallia herbida</name>
    <dbReference type="NCBI Taxonomy" id="58109"/>
    <lineage>
        <taxon>Bacteria</taxon>
        <taxon>Bacillati</taxon>
        <taxon>Actinomycetota</taxon>
        <taxon>Actinomycetes</taxon>
        <taxon>Streptosporangiales</taxon>
        <taxon>Thermomonosporaceae</taxon>
        <taxon>Actinocorallia</taxon>
    </lineage>
</organism>
<evidence type="ECO:0000313" key="2">
    <source>
        <dbReference type="EMBL" id="ROO89439.1"/>
    </source>
</evidence>
<accession>A0A3N1D7J4</accession>
<sequence length="365" mass="37861">MGELPTPDDVVGYLAASGWVRTGERPGASFWVHKGDHEVLVPEDPALKDASRRLRELLAVLGAVEGRPLSAIAADVAAPAADVLWYRTASDDAPETALTSALATLEGVHGVLGAGARAVLTGPRAAFDGPAPKAARELLARVTVARPSPDLLTVRIPLRVPDAGPLGRRVGLLLHGAVSRLSEGVASGDLAAFDGLVPFGVSADLCKALARFAGPDPGTPFETGFRWARSVPVPATPASAAFGPGAGKLLRHGAFRLRRLRHTGAAEITGRITALVDNGGQDRFRVHVQGEATGADGTVRRALWVRLPDAVAYAAAIAAHRDESPVRVRGVLVPVNGRPELVAGPGELHTLRDGPAPAPTTPRTP</sequence>
<keyword evidence="3" id="KW-1185">Reference proteome</keyword>
<proteinExistence type="predicted"/>
<dbReference type="AlphaFoldDB" id="A0A3N1D7J4"/>
<dbReference type="RefSeq" id="WP_123668536.1">
    <property type="nucleotide sequence ID" value="NZ_RJKE01000001.1"/>
</dbReference>
<name>A0A3N1D7J4_9ACTN</name>
<dbReference type="OrthoDB" id="3818889at2"/>
<reference evidence="2 3" key="1">
    <citation type="submission" date="2018-11" db="EMBL/GenBank/DDBJ databases">
        <title>Sequencing the genomes of 1000 actinobacteria strains.</title>
        <authorList>
            <person name="Klenk H.-P."/>
        </authorList>
    </citation>
    <scope>NUCLEOTIDE SEQUENCE [LARGE SCALE GENOMIC DNA]</scope>
    <source>
        <strain evidence="2 3">DSM 44254</strain>
    </source>
</reference>
<evidence type="ECO:0000256" key="1">
    <source>
        <dbReference type="SAM" id="MobiDB-lite"/>
    </source>
</evidence>
<dbReference type="Proteomes" id="UP000272400">
    <property type="component" value="Unassembled WGS sequence"/>
</dbReference>
<feature type="region of interest" description="Disordered" evidence="1">
    <location>
        <begin position="343"/>
        <end position="365"/>
    </location>
</feature>
<feature type="compositionally biased region" description="Pro residues" evidence="1">
    <location>
        <begin position="356"/>
        <end position="365"/>
    </location>
</feature>
<protein>
    <submittedName>
        <fullName evidence="2">Uncharacterized protein</fullName>
    </submittedName>
</protein>
<gene>
    <name evidence="2" type="ORF">EDD29_7133</name>
</gene>
<comment type="caution">
    <text evidence="2">The sequence shown here is derived from an EMBL/GenBank/DDBJ whole genome shotgun (WGS) entry which is preliminary data.</text>
</comment>
<dbReference type="EMBL" id="RJKE01000001">
    <property type="protein sequence ID" value="ROO89439.1"/>
    <property type="molecule type" value="Genomic_DNA"/>
</dbReference>